<name>X0SEB9_9ZZZZ</name>
<sequence>MASKKNLFWGKGSVITAEQYLNERKPVIEKCIGCKRIVDEDYCKVYLYPTLKWRLGKCNFNTHCREVPVSGKKKMNALKASRRQARGRL</sequence>
<dbReference type="AlphaFoldDB" id="X0SEB9"/>
<dbReference type="EMBL" id="BARS01008066">
    <property type="protein sequence ID" value="GAF73446.1"/>
    <property type="molecule type" value="Genomic_DNA"/>
</dbReference>
<dbReference type="InterPro" id="IPR047766">
    <property type="entry name" value="PxxKW_fam"/>
</dbReference>
<evidence type="ECO:0000313" key="1">
    <source>
        <dbReference type="EMBL" id="GAF73446.1"/>
    </source>
</evidence>
<comment type="caution">
    <text evidence="1">The sequence shown here is derived from an EMBL/GenBank/DDBJ whole genome shotgun (WGS) entry which is preliminary data.</text>
</comment>
<accession>X0SEB9</accession>
<dbReference type="Pfam" id="PF20657">
    <property type="entry name" value="DUF6811"/>
    <property type="match status" value="1"/>
</dbReference>
<organism evidence="1">
    <name type="scientific">marine sediment metagenome</name>
    <dbReference type="NCBI Taxonomy" id="412755"/>
    <lineage>
        <taxon>unclassified sequences</taxon>
        <taxon>metagenomes</taxon>
        <taxon>ecological metagenomes</taxon>
    </lineage>
</organism>
<protein>
    <submittedName>
        <fullName evidence="1">Uncharacterized protein</fullName>
    </submittedName>
</protein>
<proteinExistence type="predicted"/>
<dbReference type="NCBIfam" id="NF038144">
    <property type="entry name" value="PxxKW"/>
    <property type="match status" value="1"/>
</dbReference>
<reference evidence="1" key="1">
    <citation type="journal article" date="2014" name="Front. Microbiol.">
        <title>High frequency of phylogenetically diverse reductive dehalogenase-homologous genes in deep subseafloor sedimentary metagenomes.</title>
        <authorList>
            <person name="Kawai M."/>
            <person name="Futagami T."/>
            <person name="Toyoda A."/>
            <person name="Takaki Y."/>
            <person name="Nishi S."/>
            <person name="Hori S."/>
            <person name="Arai W."/>
            <person name="Tsubouchi T."/>
            <person name="Morono Y."/>
            <person name="Uchiyama I."/>
            <person name="Ito T."/>
            <person name="Fujiyama A."/>
            <person name="Inagaki F."/>
            <person name="Takami H."/>
        </authorList>
    </citation>
    <scope>NUCLEOTIDE SEQUENCE</scope>
    <source>
        <strain evidence="1">Expedition CK06-06</strain>
    </source>
</reference>
<gene>
    <name evidence="1" type="ORF">S01H1_15455</name>
</gene>